<keyword evidence="9" id="KW-1185">Reference proteome</keyword>
<dbReference type="RefSeq" id="WP_125002655.1">
    <property type="nucleotide sequence ID" value="NZ_BHYK01000015.1"/>
</dbReference>
<gene>
    <name evidence="8" type="primary">rnfG_2</name>
    <name evidence="6" type="synonym">rnfG</name>
    <name evidence="8" type="ORF">Ctaglu_27540</name>
</gene>
<dbReference type="GO" id="GO:0005886">
    <property type="term" value="C:plasma membrane"/>
    <property type="evidence" value="ECO:0007669"/>
    <property type="project" value="UniProtKB-SubCell"/>
</dbReference>
<dbReference type="HAMAP" id="MF_00479">
    <property type="entry name" value="RsxG_RnfG"/>
    <property type="match status" value="1"/>
</dbReference>
<keyword evidence="6" id="KW-0812">Transmembrane</keyword>
<keyword evidence="4 6" id="KW-0288">FMN</keyword>
<evidence type="ECO:0000256" key="4">
    <source>
        <dbReference type="ARBA" id="ARBA00022643"/>
    </source>
</evidence>
<dbReference type="SMART" id="SM00900">
    <property type="entry name" value="FMN_bind"/>
    <property type="match status" value="1"/>
</dbReference>
<dbReference type="GO" id="GO:0009055">
    <property type="term" value="F:electron transfer activity"/>
    <property type="evidence" value="ECO:0007669"/>
    <property type="project" value="InterPro"/>
</dbReference>
<proteinExistence type="inferred from homology"/>
<dbReference type="EC" id="7.-.-.-" evidence="6"/>
<evidence type="ECO:0000256" key="5">
    <source>
        <dbReference type="ARBA" id="ARBA00022982"/>
    </source>
</evidence>
<dbReference type="GO" id="GO:0010181">
    <property type="term" value="F:FMN binding"/>
    <property type="evidence" value="ECO:0007669"/>
    <property type="project" value="InterPro"/>
</dbReference>
<comment type="function">
    <text evidence="6">Part of a membrane-bound complex that couples electron transfer with translocation of ions across the membrane.</text>
</comment>
<dbReference type="GO" id="GO:0022900">
    <property type="term" value="P:electron transport chain"/>
    <property type="evidence" value="ECO:0007669"/>
    <property type="project" value="UniProtKB-UniRule"/>
</dbReference>
<evidence type="ECO:0000313" key="8">
    <source>
        <dbReference type="EMBL" id="GCD11131.1"/>
    </source>
</evidence>
<accession>A0A401UNP9</accession>
<sequence>MKENIKLGLILLLITGVAGFLLGGAYEITKAPIAASIEADKQAAMKAILPTADKFEKADVKIEGNEKVSEVNAGLKGTEIAGYAIKVAPKGYAGPVEIMVGISTEGKVTGIKILSHAETPGLGANAPQPKFSDQYKNKPTKEKLEVVKTVPSKDTQIEAITGATITSKAVTLGVNDAVNFYNSSLKGEKK</sequence>
<reference evidence="8 9" key="1">
    <citation type="submission" date="2018-11" db="EMBL/GenBank/DDBJ databases">
        <title>Genome sequencing and assembly of Clostridium tagluense strain A121.</title>
        <authorList>
            <person name="Murakami T."/>
            <person name="Segawa T."/>
            <person name="Shcherbakova V.A."/>
            <person name="Mori H."/>
            <person name="Yoshimura Y."/>
        </authorList>
    </citation>
    <scope>NUCLEOTIDE SEQUENCE [LARGE SCALE GENOMIC DNA]</scope>
    <source>
        <strain evidence="8 9">A121</strain>
    </source>
</reference>
<comment type="subunit">
    <text evidence="6">The complex is composed of six subunits: RnfA, RnfB, RnfC, RnfD, RnfE and RnfG.</text>
</comment>
<evidence type="ECO:0000256" key="2">
    <source>
        <dbReference type="ARBA" id="ARBA00022553"/>
    </source>
</evidence>
<comment type="caution">
    <text evidence="8">The sequence shown here is derived from an EMBL/GenBank/DDBJ whole genome shotgun (WGS) entry which is preliminary data.</text>
</comment>
<evidence type="ECO:0000256" key="3">
    <source>
        <dbReference type="ARBA" id="ARBA00022630"/>
    </source>
</evidence>
<keyword evidence="6" id="KW-1003">Cell membrane</keyword>
<comment type="cofactor">
    <cofactor evidence="6">
        <name>FMN</name>
        <dbReference type="ChEBI" id="CHEBI:58210"/>
    </cofactor>
</comment>
<dbReference type="EMBL" id="BHYK01000015">
    <property type="protein sequence ID" value="GCD11131.1"/>
    <property type="molecule type" value="Genomic_DNA"/>
</dbReference>
<dbReference type="AlphaFoldDB" id="A0A401UNP9"/>
<evidence type="ECO:0000256" key="1">
    <source>
        <dbReference type="ARBA" id="ARBA00022448"/>
    </source>
</evidence>
<comment type="similarity">
    <text evidence="6">Belongs to the RnfG family.</text>
</comment>
<keyword evidence="5 6" id="KW-0249">Electron transport</keyword>
<keyword evidence="2 6" id="KW-0597">Phosphoprotein</keyword>
<dbReference type="Pfam" id="PF04205">
    <property type="entry name" value="FMN_bind"/>
    <property type="match status" value="1"/>
</dbReference>
<keyword evidence="3 6" id="KW-0285">Flavoprotein</keyword>
<dbReference type="Proteomes" id="UP000287872">
    <property type="component" value="Unassembled WGS sequence"/>
</dbReference>
<dbReference type="PIRSF" id="PIRSF006091">
    <property type="entry name" value="E_trnsport_RnfG"/>
    <property type="match status" value="1"/>
</dbReference>
<evidence type="ECO:0000313" key="9">
    <source>
        <dbReference type="Proteomes" id="UP000287872"/>
    </source>
</evidence>
<keyword evidence="6" id="KW-1133">Transmembrane helix</keyword>
<protein>
    <recommendedName>
        <fullName evidence="6">Ion-translocating oxidoreductase complex subunit G</fullName>
        <ecNumber evidence="6">7.-.-.-</ecNumber>
    </recommendedName>
    <alternativeName>
        <fullName evidence="6">Rnf electron transport complex subunit G</fullName>
    </alternativeName>
</protein>
<name>A0A401UNP9_9CLOT</name>
<dbReference type="InterPro" id="IPR007329">
    <property type="entry name" value="FMN-bd"/>
</dbReference>
<evidence type="ECO:0000259" key="7">
    <source>
        <dbReference type="SMART" id="SM00900"/>
    </source>
</evidence>
<keyword evidence="6" id="KW-1278">Translocase</keyword>
<dbReference type="OrthoDB" id="9794010at2"/>
<organism evidence="8 9">
    <name type="scientific">Clostridium tagluense</name>
    <dbReference type="NCBI Taxonomy" id="360422"/>
    <lineage>
        <taxon>Bacteria</taxon>
        <taxon>Bacillati</taxon>
        <taxon>Bacillota</taxon>
        <taxon>Clostridia</taxon>
        <taxon>Eubacteriales</taxon>
        <taxon>Clostridiaceae</taxon>
        <taxon>Clostridium</taxon>
    </lineage>
</organism>
<comment type="subcellular location">
    <subcellularLocation>
        <location evidence="6">Cell membrane</location>
        <topology evidence="6">Single-pass membrane protein</topology>
    </subcellularLocation>
</comment>
<evidence type="ECO:0000256" key="6">
    <source>
        <dbReference type="HAMAP-Rule" id="MF_00479"/>
    </source>
</evidence>
<dbReference type="NCBIfam" id="TIGR01947">
    <property type="entry name" value="rnfG"/>
    <property type="match status" value="1"/>
</dbReference>
<dbReference type="PANTHER" id="PTHR36118">
    <property type="entry name" value="ION-TRANSLOCATING OXIDOREDUCTASE COMPLEX SUBUNIT G"/>
    <property type="match status" value="1"/>
</dbReference>
<dbReference type="PANTHER" id="PTHR36118:SF1">
    <property type="entry name" value="ION-TRANSLOCATING OXIDOREDUCTASE COMPLEX SUBUNIT G"/>
    <property type="match status" value="1"/>
</dbReference>
<keyword evidence="1 6" id="KW-0813">Transport</keyword>
<keyword evidence="6" id="KW-0472">Membrane</keyword>
<feature type="domain" description="FMN-binding" evidence="7">
    <location>
        <begin position="91"/>
        <end position="181"/>
    </location>
</feature>
<feature type="modified residue" description="FMN phosphoryl threonine" evidence="6">
    <location>
        <position position="164"/>
    </location>
</feature>
<dbReference type="InterPro" id="IPR010209">
    <property type="entry name" value="Ion_transpt_RnfG/RsxG"/>
</dbReference>